<protein>
    <submittedName>
        <fullName evidence="2">Uncharacterized protein</fullName>
    </submittedName>
</protein>
<keyword evidence="3" id="KW-1185">Reference proteome</keyword>
<proteinExistence type="predicted"/>
<evidence type="ECO:0000313" key="2">
    <source>
        <dbReference type="EMBL" id="KAJ1161009.1"/>
    </source>
</evidence>
<organism evidence="2 3">
    <name type="scientific">Pleurodeles waltl</name>
    <name type="common">Iberian ribbed newt</name>
    <dbReference type="NCBI Taxonomy" id="8319"/>
    <lineage>
        <taxon>Eukaryota</taxon>
        <taxon>Metazoa</taxon>
        <taxon>Chordata</taxon>
        <taxon>Craniata</taxon>
        <taxon>Vertebrata</taxon>
        <taxon>Euteleostomi</taxon>
        <taxon>Amphibia</taxon>
        <taxon>Batrachia</taxon>
        <taxon>Caudata</taxon>
        <taxon>Salamandroidea</taxon>
        <taxon>Salamandridae</taxon>
        <taxon>Pleurodelinae</taxon>
        <taxon>Pleurodeles</taxon>
    </lineage>
</organism>
<dbReference type="Proteomes" id="UP001066276">
    <property type="component" value="Chromosome 4_2"/>
</dbReference>
<sequence length="115" mass="12328">MSRIAASERFSGEAARISGLSIGLSEQHGLVCLHQGTSACLHRRTSAGRAEQTTAERMEAGAGRKTVSTGQRSEPPRFRKEDDSFRSAQPRQHLLAAGGETATQKGRKLAKGLPQ</sequence>
<evidence type="ECO:0000256" key="1">
    <source>
        <dbReference type="SAM" id="MobiDB-lite"/>
    </source>
</evidence>
<dbReference type="AlphaFoldDB" id="A0AAV7S7J1"/>
<comment type="caution">
    <text evidence="2">The sequence shown here is derived from an EMBL/GenBank/DDBJ whole genome shotgun (WGS) entry which is preliminary data.</text>
</comment>
<gene>
    <name evidence="2" type="ORF">NDU88_001498</name>
</gene>
<evidence type="ECO:0000313" key="3">
    <source>
        <dbReference type="Proteomes" id="UP001066276"/>
    </source>
</evidence>
<accession>A0AAV7S7J1</accession>
<feature type="region of interest" description="Disordered" evidence="1">
    <location>
        <begin position="43"/>
        <end position="115"/>
    </location>
</feature>
<feature type="compositionally biased region" description="Basic residues" evidence="1">
    <location>
        <begin position="105"/>
        <end position="115"/>
    </location>
</feature>
<feature type="compositionally biased region" description="Basic and acidic residues" evidence="1">
    <location>
        <begin position="74"/>
        <end position="85"/>
    </location>
</feature>
<name>A0AAV7S7J1_PLEWA</name>
<reference evidence="2" key="1">
    <citation type="journal article" date="2022" name="bioRxiv">
        <title>Sequencing and chromosome-scale assembly of the giantPleurodeles waltlgenome.</title>
        <authorList>
            <person name="Brown T."/>
            <person name="Elewa A."/>
            <person name="Iarovenko S."/>
            <person name="Subramanian E."/>
            <person name="Araus A.J."/>
            <person name="Petzold A."/>
            <person name="Susuki M."/>
            <person name="Suzuki K.-i.T."/>
            <person name="Hayashi T."/>
            <person name="Toyoda A."/>
            <person name="Oliveira C."/>
            <person name="Osipova E."/>
            <person name="Leigh N.D."/>
            <person name="Simon A."/>
            <person name="Yun M.H."/>
        </authorList>
    </citation>
    <scope>NUCLEOTIDE SEQUENCE</scope>
    <source>
        <strain evidence="2">20211129_DDA</strain>
        <tissue evidence="2">Liver</tissue>
    </source>
</reference>
<dbReference type="EMBL" id="JANPWB010000008">
    <property type="protein sequence ID" value="KAJ1161009.1"/>
    <property type="molecule type" value="Genomic_DNA"/>
</dbReference>